<gene>
    <name evidence="1" type="ORF">V6617_13040</name>
</gene>
<accession>A0ABZ2I243</accession>
<dbReference type="Proteomes" id="UP001369958">
    <property type="component" value="Chromosome"/>
</dbReference>
<protein>
    <submittedName>
        <fullName evidence="1">Nuclear transport factor 2 family protein</fullName>
    </submittedName>
</protein>
<dbReference type="RefSeq" id="WP_338607389.1">
    <property type="nucleotide sequence ID" value="NZ_CP146275.1"/>
</dbReference>
<dbReference type="InterPro" id="IPR032710">
    <property type="entry name" value="NTF2-like_dom_sf"/>
</dbReference>
<keyword evidence="2" id="KW-1185">Reference proteome</keyword>
<proteinExistence type="predicted"/>
<evidence type="ECO:0000313" key="1">
    <source>
        <dbReference type="EMBL" id="WWT31928.1"/>
    </source>
</evidence>
<dbReference type="SUPFAM" id="SSF54427">
    <property type="entry name" value="NTF2-like"/>
    <property type="match status" value="1"/>
</dbReference>
<dbReference type="Gene3D" id="3.10.450.50">
    <property type="match status" value="1"/>
</dbReference>
<reference evidence="1 2" key="1">
    <citation type="submission" date="2024-02" db="EMBL/GenBank/DDBJ databases">
        <title>Complete genome sequence of Pelagibacterium nitratireducens ZH15.</title>
        <authorList>
            <person name="Zhao L.H."/>
        </authorList>
    </citation>
    <scope>NUCLEOTIDE SEQUENCE [LARGE SCALE GENOMIC DNA]</scope>
    <source>
        <strain evidence="1 2">ZH15</strain>
    </source>
</reference>
<sequence length="110" mass="11557">MTLDLPAPIAAYIAAGQRLDAEGMAAAFAEDAVVDDSGDGHHPQGRAEIAAWIENATIAVRAIFTPETAHEEAGIWILKGPVAGQFAGSPVKLTFSFTLDGDAITRLKIR</sequence>
<evidence type="ECO:0000313" key="2">
    <source>
        <dbReference type="Proteomes" id="UP001369958"/>
    </source>
</evidence>
<dbReference type="EMBL" id="CP146275">
    <property type="protein sequence ID" value="WWT31928.1"/>
    <property type="molecule type" value="Genomic_DNA"/>
</dbReference>
<organism evidence="1 2">
    <name type="scientific">Pelagibacterium nitratireducens</name>
    <dbReference type="NCBI Taxonomy" id="1046114"/>
    <lineage>
        <taxon>Bacteria</taxon>
        <taxon>Pseudomonadati</taxon>
        <taxon>Pseudomonadota</taxon>
        <taxon>Alphaproteobacteria</taxon>
        <taxon>Hyphomicrobiales</taxon>
        <taxon>Devosiaceae</taxon>
        <taxon>Pelagibacterium</taxon>
    </lineage>
</organism>
<name>A0ABZ2I243_9HYPH</name>